<keyword evidence="1" id="KW-0812">Transmembrane</keyword>
<dbReference type="AlphaFoldDB" id="A0AAV4VL25"/>
<dbReference type="Proteomes" id="UP001054837">
    <property type="component" value="Unassembled WGS sequence"/>
</dbReference>
<dbReference type="EMBL" id="BPLQ01013223">
    <property type="protein sequence ID" value="GIY70738.1"/>
    <property type="molecule type" value="Genomic_DNA"/>
</dbReference>
<evidence type="ECO:0000313" key="3">
    <source>
        <dbReference type="Proteomes" id="UP001054837"/>
    </source>
</evidence>
<evidence type="ECO:0000313" key="2">
    <source>
        <dbReference type="EMBL" id="GIY70738.1"/>
    </source>
</evidence>
<sequence length="88" mass="10014">MGRFQQAWERIEVDGDSNAYKTSQQIGFTSISSASLLPVRNLSIPDDFKFFRFLTLNFKKKMLLYVSWLLTVAVGCVSAMPGQVRFTL</sequence>
<reference evidence="2 3" key="1">
    <citation type="submission" date="2021-06" db="EMBL/GenBank/DDBJ databases">
        <title>Caerostris darwini draft genome.</title>
        <authorList>
            <person name="Kono N."/>
            <person name="Arakawa K."/>
        </authorList>
    </citation>
    <scope>NUCLEOTIDE SEQUENCE [LARGE SCALE GENOMIC DNA]</scope>
</reference>
<name>A0AAV4VL25_9ARAC</name>
<gene>
    <name evidence="2" type="ORF">CDAR_180871</name>
</gene>
<keyword evidence="1" id="KW-1133">Transmembrane helix</keyword>
<accession>A0AAV4VL25</accession>
<comment type="caution">
    <text evidence="2">The sequence shown here is derived from an EMBL/GenBank/DDBJ whole genome shotgun (WGS) entry which is preliminary data.</text>
</comment>
<keyword evidence="1" id="KW-0472">Membrane</keyword>
<protein>
    <submittedName>
        <fullName evidence="2">Uncharacterized protein</fullName>
    </submittedName>
</protein>
<keyword evidence="3" id="KW-1185">Reference proteome</keyword>
<proteinExistence type="predicted"/>
<feature type="transmembrane region" description="Helical" evidence="1">
    <location>
        <begin position="62"/>
        <end position="80"/>
    </location>
</feature>
<evidence type="ECO:0000256" key="1">
    <source>
        <dbReference type="SAM" id="Phobius"/>
    </source>
</evidence>
<organism evidence="2 3">
    <name type="scientific">Caerostris darwini</name>
    <dbReference type="NCBI Taxonomy" id="1538125"/>
    <lineage>
        <taxon>Eukaryota</taxon>
        <taxon>Metazoa</taxon>
        <taxon>Ecdysozoa</taxon>
        <taxon>Arthropoda</taxon>
        <taxon>Chelicerata</taxon>
        <taxon>Arachnida</taxon>
        <taxon>Araneae</taxon>
        <taxon>Araneomorphae</taxon>
        <taxon>Entelegynae</taxon>
        <taxon>Araneoidea</taxon>
        <taxon>Araneidae</taxon>
        <taxon>Caerostris</taxon>
    </lineage>
</organism>